<dbReference type="PRINTS" id="PR01072">
    <property type="entry name" value="PRESENILIN"/>
</dbReference>
<dbReference type="GO" id="GO:0007219">
    <property type="term" value="P:Notch signaling pathway"/>
    <property type="evidence" value="ECO:0007669"/>
    <property type="project" value="UniProtKB-KW"/>
</dbReference>
<dbReference type="GO" id="GO:0042500">
    <property type="term" value="F:aspartic endopeptidase activity, intramembrane cleaving"/>
    <property type="evidence" value="ECO:0007669"/>
    <property type="project" value="InterPro"/>
</dbReference>
<dbReference type="GO" id="GO:0034205">
    <property type="term" value="P:amyloid-beta formation"/>
    <property type="evidence" value="ECO:0007669"/>
    <property type="project" value="TreeGrafter"/>
</dbReference>
<dbReference type="InterPro" id="IPR006639">
    <property type="entry name" value="Preselin/SPP"/>
</dbReference>
<feature type="transmembrane region" description="Helical" evidence="11">
    <location>
        <begin position="49"/>
        <end position="72"/>
    </location>
</feature>
<comment type="similarity">
    <text evidence="1 11">Belongs to the peptidase A22A family.</text>
</comment>
<comment type="subunit">
    <text evidence="10">Homodimer. Component of the gamma-secretase complex, a complex composed of a presenilin homodimer, nicastrin, aph1 and pen2.</text>
</comment>
<keyword evidence="2 11" id="KW-0812">Transmembrane</keyword>
<feature type="compositionally biased region" description="Low complexity" evidence="12">
    <location>
        <begin position="287"/>
        <end position="296"/>
    </location>
</feature>
<evidence type="ECO:0000256" key="11">
    <source>
        <dbReference type="RuleBase" id="RU361148"/>
    </source>
</evidence>
<dbReference type="InterPro" id="IPR042524">
    <property type="entry name" value="Presenilin_C"/>
</dbReference>
<keyword evidence="8 11" id="KW-0472">Membrane</keyword>
<dbReference type="PANTHER" id="PTHR10202">
    <property type="entry name" value="PRESENILIN"/>
    <property type="match status" value="1"/>
</dbReference>
<keyword evidence="6 11" id="KW-1133">Transmembrane helix</keyword>
<sequence>AARAQSEAVNQQQQQSGAEGEQPRVEDVDDEEEDADKLLLYGSKQIIRLFVPVSICMLFVVSIISTVSYYSSTQQYLPYTPFHDQTDDPGKIAWQSILNALIILGLVIVMTIVLIVLYKLRCYKVIQGWLYVTSVLILFFFSLIFFGVLLSTLNLAFDYITMAVCVWNFGLVGQVAIHWKGPLLLQQMYLIFISALMALVFIKFLPEWTTWVLLVLISIWDLVAVLCPKGPLRMLVETAQERNESLFPSLIYSTTAAYMSVGTAEQPQQQQQHDGNVSSDLDESGSHQQQHQAAAQVLNGGGGDGGEAGVSGGHDGDGPDAAGAGSNGLRVRNKAFHDESHGVKLGLGDFVFYSILVGRASSAGDWNTTLSCYFAILIGLSLTLLLLAIGRRALPALPISITFGVIFYFLTSLIVSPFVDALTAQQFFI</sequence>
<dbReference type="SMART" id="SM00730">
    <property type="entry name" value="PSN"/>
    <property type="match status" value="1"/>
</dbReference>
<evidence type="ECO:0000313" key="13">
    <source>
        <dbReference type="EMBL" id="PAA80241.1"/>
    </source>
</evidence>
<feature type="compositionally biased region" description="Low complexity" evidence="12">
    <location>
        <begin position="1"/>
        <end position="20"/>
    </location>
</feature>
<keyword evidence="3 11" id="KW-0378">Hydrolase</keyword>
<dbReference type="PANTHER" id="PTHR10202:SF13">
    <property type="entry name" value="PRESENILIN HOMOLOG"/>
    <property type="match status" value="1"/>
</dbReference>
<evidence type="ECO:0000256" key="9">
    <source>
        <dbReference type="ARBA" id="ARBA00053367"/>
    </source>
</evidence>
<keyword evidence="14" id="KW-1185">Reference proteome</keyword>
<evidence type="ECO:0000256" key="2">
    <source>
        <dbReference type="ARBA" id="ARBA00022692"/>
    </source>
</evidence>
<dbReference type="Proteomes" id="UP000215902">
    <property type="component" value="Unassembled WGS sequence"/>
</dbReference>
<feature type="transmembrane region" description="Helical" evidence="11">
    <location>
        <begin position="370"/>
        <end position="390"/>
    </location>
</feature>
<dbReference type="InterPro" id="IPR001108">
    <property type="entry name" value="Peptidase_A22A"/>
</dbReference>
<feature type="transmembrane region" description="Helical" evidence="11">
    <location>
        <begin position="129"/>
        <end position="150"/>
    </location>
</feature>
<proteinExistence type="inferred from homology"/>
<evidence type="ECO:0000256" key="10">
    <source>
        <dbReference type="ARBA" id="ARBA00066080"/>
    </source>
</evidence>
<reference evidence="13 14" key="1">
    <citation type="submission" date="2017-06" db="EMBL/GenBank/DDBJ databases">
        <title>A platform for efficient transgenesis in Macrostomum lignano, a flatworm model organism for stem cell research.</title>
        <authorList>
            <person name="Berezikov E."/>
        </authorList>
    </citation>
    <scope>NUCLEOTIDE SEQUENCE [LARGE SCALE GENOMIC DNA]</scope>
    <source>
        <strain evidence="13">DV1</strain>
        <tissue evidence="13">Whole organism</tissue>
    </source>
</reference>
<evidence type="ECO:0000256" key="6">
    <source>
        <dbReference type="ARBA" id="ARBA00022989"/>
    </source>
</evidence>
<name>A0A267G2F2_9PLAT</name>
<evidence type="ECO:0000256" key="3">
    <source>
        <dbReference type="ARBA" id="ARBA00022801"/>
    </source>
</evidence>
<dbReference type="GO" id="GO:0055074">
    <property type="term" value="P:calcium ion homeostasis"/>
    <property type="evidence" value="ECO:0007669"/>
    <property type="project" value="TreeGrafter"/>
</dbReference>
<dbReference type="GO" id="GO:0005789">
    <property type="term" value="C:endoplasmic reticulum membrane"/>
    <property type="evidence" value="ECO:0007669"/>
    <property type="project" value="UniProtKB-SubCell"/>
</dbReference>
<dbReference type="GO" id="GO:0006509">
    <property type="term" value="P:membrane protein ectodomain proteolysis"/>
    <property type="evidence" value="ECO:0007669"/>
    <property type="project" value="TreeGrafter"/>
</dbReference>
<evidence type="ECO:0000256" key="4">
    <source>
        <dbReference type="ARBA" id="ARBA00022824"/>
    </source>
</evidence>
<keyword evidence="7 11" id="KW-0333">Golgi apparatus</keyword>
<feature type="compositionally biased region" description="Gly residues" evidence="12">
    <location>
        <begin position="299"/>
        <end position="313"/>
    </location>
</feature>
<comment type="domain">
    <text evidence="11">The PAL motif is required for normal active site conformation.</text>
</comment>
<dbReference type="GO" id="GO:0044351">
    <property type="term" value="P:macropinocytosis"/>
    <property type="evidence" value="ECO:0007669"/>
    <property type="project" value="UniProtKB-ARBA"/>
</dbReference>
<dbReference type="FunFam" id="1.10.472.100:FF:000003">
    <property type="entry name" value="Presenilin"/>
    <property type="match status" value="1"/>
</dbReference>
<comment type="function">
    <text evidence="9">Probable catalytic subunit of the gamma-secretase complex, an endoprotease complex that catalyzes the intramembrane cleavage of integral membrane proteins such as Notch receptors. Requires the other members of the gamma-secretase complex to have a protease activity.</text>
</comment>
<feature type="region of interest" description="Disordered" evidence="12">
    <location>
        <begin position="263"/>
        <end position="324"/>
    </location>
</feature>
<organism evidence="13 14">
    <name type="scientific">Macrostomum lignano</name>
    <dbReference type="NCBI Taxonomy" id="282301"/>
    <lineage>
        <taxon>Eukaryota</taxon>
        <taxon>Metazoa</taxon>
        <taxon>Spiralia</taxon>
        <taxon>Lophotrochozoa</taxon>
        <taxon>Platyhelminthes</taxon>
        <taxon>Rhabditophora</taxon>
        <taxon>Macrostomorpha</taxon>
        <taxon>Macrostomida</taxon>
        <taxon>Macrostomidae</taxon>
        <taxon>Macrostomum</taxon>
    </lineage>
</organism>
<comment type="subcellular location">
    <subcellularLocation>
        <location evidence="11">Endoplasmic reticulum membrane</location>
        <topology evidence="11">Multi-pass membrane protein</topology>
    </subcellularLocation>
    <subcellularLocation>
        <location evidence="11">Golgi apparatus membrane</location>
        <topology evidence="11">Multi-pass membrane protein</topology>
    </subcellularLocation>
</comment>
<dbReference type="OrthoDB" id="20287at2759"/>
<dbReference type="EMBL" id="NIVC01000592">
    <property type="protein sequence ID" value="PAA80241.1"/>
    <property type="molecule type" value="Genomic_DNA"/>
</dbReference>
<dbReference type="GO" id="GO:0000139">
    <property type="term" value="C:Golgi membrane"/>
    <property type="evidence" value="ECO:0007669"/>
    <property type="project" value="UniProtKB-SubCell"/>
</dbReference>
<dbReference type="STRING" id="282301.A0A267G2F2"/>
<feature type="transmembrane region" description="Helical" evidence="11">
    <location>
        <begin position="92"/>
        <end position="117"/>
    </location>
</feature>
<evidence type="ECO:0000256" key="7">
    <source>
        <dbReference type="ARBA" id="ARBA00023034"/>
    </source>
</evidence>
<evidence type="ECO:0000256" key="1">
    <source>
        <dbReference type="ARBA" id="ARBA00008604"/>
    </source>
</evidence>
<evidence type="ECO:0000256" key="5">
    <source>
        <dbReference type="ARBA" id="ARBA00022976"/>
    </source>
</evidence>
<feature type="transmembrane region" description="Helical" evidence="11">
    <location>
        <begin position="396"/>
        <end position="419"/>
    </location>
</feature>
<gene>
    <name evidence="13" type="ORF">BOX15_Mlig011235g1</name>
</gene>
<dbReference type="GO" id="GO:0070765">
    <property type="term" value="C:gamma-secretase complex"/>
    <property type="evidence" value="ECO:0007669"/>
    <property type="project" value="TreeGrafter"/>
</dbReference>
<dbReference type="EC" id="3.4.23.-" evidence="11"/>
<keyword evidence="4 11" id="KW-0256">Endoplasmic reticulum</keyword>
<protein>
    <recommendedName>
        <fullName evidence="11">Presenilin</fullName>
        <ecNumber evidence="11">3.4.23.-</ecNumber>
    </recommendedName>
</protein>
<accession>A0A267G2F2</accession>
<dbReference type="GO" id="GO:0016485">
    <property type="term" value="P:protein processing"/>
    <property type="evidence" value="ECO:0007669"/>
    <property type="project" value="InterPro"/>
</dbReference>
<dbReference type="Pfam" id="PF01080">
    <property type="entry name" value="Presenilin"/>
    <property type="match status" value="1"/>
</dbReference>
<evidence type="ECO:0000256" key="8">
    <source>
        <dbReference type="ARBA" id="ARBA00023136"/>
    </source>
</evidence>
<feature type="compositionally biased region" description="Polar residues" evidence="12">
    <location>
        <begin position="263"/>
        <end position="279"/>
    </location>
</feature>
<dbReference type="Gene3D" id="1.10.472.100">
    <property type="entry name" value="Presenilin"/>
    <property type="match status" value="1"/>
</dbReference>
<comment type="caution">
    <text evidence="13">The sequence shown here is derived from an EMBL/GenBank/DDBJ whole genome shotgun (WGS) entry which is preliminary data.</text>
</comment>
<feature type="non-terminal residue" evidence="13">
    <location>
        <position position="1"/>
    </location>
</feature>
<comment type="function">
    <text evidence="11">Probable subunit of the gamma-secretase complex, an endoprotease complex that catalyzes the intramembrane cleavage of integral membrane proteins such as Notch receptors.</text>
</comment>
<feature type="transmembrane region" description="Helical" evidence="11">
    <location>
        <begin position="184"/>
        <end position="202"/>
    </location>
</feature>
<evidence type="ECO:0000313" key="14">
    <source>
        <dbReference type="Proteomes" id="UP000215902"/>
    </source>
</evidence>
<feature type="region of interest" description="Disordered" evidence="12">
    <location>
        <begin position="1"/>
        <end position="28"/>
    </location>
</feature>
<dbReference type="AlphaFoldDB" id="A0A267G2F2"/>
<keyword evidence="11" id="KW-0645">Protease</keyword>
<keyword evidence="5 11" id="KW-0914">Notch signaling pathway</keyword>
<evidence type="ECO:0000256" key="12">
    <source>
        <dbReference type="SAM" id="MobiDB-lite"/>
    </source>
</evidence>
<feature type="transmembrane region" description="Helical" evidence="11">
    <location>
        <begin position="156"/>
        <end position="177"/>
    </location>
</feature>